<comment type="caution">
    <text evidence="1">The sequence shown here is derived from an EMBL/GenBank/DDBJ whole genome shotgun (WGS) entry which is preliminary data.</text>
</comment>
<evidence type="ECO:0000313" key="1">
    <source>
        <dbReference type="EMBL" id="KAI5673780.1"/>
    </source>
</evidence>
<gene>
    <name evidence="1" type="ORF">M9H77_14144</name>
</gene>
<keyword evidence="2" id="KW-1185">Reference proteome</keyword>
<proteinExistence type="predicted"/>
<reference evidence="2" key="1">
    <citation type="journal article" date="2023" name="Nat. Plants">
        <title>Single-cell RNA sequencing provides a high-resolution roadmap for understanding the multicellular compartmentation of specialized metabolism.</title>
        <authorList>
            <person name="Sun S."/>
            <person name="Shen X."/>
            <person name="Li Y."/>
            <person name="Li Y."/>
            <person name="Wang S."/>
            <person name="Li R."/>
            <person name="Zhang H."/>
            <person name="Shen G."/>
            <person name="Guo B."/>
            <person name="Wei J."/>
            <person name="Xu J."/>
            <person name="St-Pierre B."/>
            <person name="Chen S."/>
            <person name="Sun C."/>
        </authorList>
    </citation>
    <scope>NUCLEOTIDE SEQUENCE [LARGE SCALE GENOMIC DNA]</scope>
</reference>
<name>A0ACC0BM93_CATRO</name>
<protein>
    <submittedName>
        <fullName evidence="1">Uncharacterized protein</fullName>
    </submittedName>
</protein>
<accession>A0ACC0BM93</accession>
<sequence length="234" mass="26574">MLIPGHLKISSTLVWIRFPDLPLELYDEKILLKMGNSIGHVVKVGATTLAASRGRYVRICVELDLSKPLIPTVIVLGKRRHNENEGFRLICFECGEYDHQVETSERVKMNTPVSRYGPWMLVHSIEELDWTSAIETLEHKIQAIPGLEEAVFLRATFESGESSKPTRTKGQNLLMEKHSSPTLNDTVYPYEHREMQAAEVQAVVHRESKTPDPSSNREFADNMAVDSWLSFLKS</sequence>
<evidence type="ECO:0000313" key="2">
    <source>
        <dbReference type="Proteomes" id="UP001060085"/>
    </source>
</evidence>
<organism evidence="1 2">
    <name type="scientific">Catharanthus roseus</name>
    <name type="common">Madagascar periwinkle</name>
    <name type="synonym">Vinca rosea</name>
    <dbReference type="NCBI Taxonomy" id="4058"/>
    <lineage>
        <taxon>Eukaryota</taxon>
        <taxon>Viridiplantae</taxon>
        <taxon>Streptophyta</taxon>
        <taxon>Embryophyta</taxon>
        <taxon>Tracheophyta</taxon>
        <taxon>Spermatophyta</taxon>
        <taxon>Magnoliopsida</taxon>
        <taxon>eudicotyledons</taxon>
        <taxon>Gunneridae</taxon>
        <taxon>Pentapetalae</taxon>
        <taxon>asterids</taxon>
        <taxon>lamiids</taxon>
        <taxon>Gentianales</taxon>
        <taxon>Apocynaceae</taxon>
        <taxon>Rauvolfioideae</taxon>
        <taxon>Vinceae</taxon>
        <taxon>Catharanthinae</taxon>
        <taxon>Catharanthus</taxon>
    </lineage>
</organism>
<dbReference type="EMBL" id="CM044703">
    <property type="protein sequence ID" value="KAI5673780.1"/>
    <property type="molecule type" value="Genomic_DNA"/>
</dbReference>
<dbReference type="Proteomes" id="UP001060085">
    <property type="component" value="Linkage Group LG03"/>
</dbReference>